<sequence>MFDLFKSPGGSLVQRFAIFLLLLIVTPLQSAPFNLDTDSTLLYAREALTSNELKNNGSLFLSAGSDELNLLFRANFSLSQTARYIRIELENGELLDNLPTDGLTANPDYSSVLSQGGATGDRYAVIEVRAPGLIDADTEFLLSTTRFRILDISMPLIVTYTLYDKAFNAINDGPYITRTEAELARVVTGLTEVFAEAFTHKVGFGTDFIRFNPSFRSTGTFLLGDSDGELASLAKFRGDFLIAEGVRKASDSSLITDFRDLLVNTTNTSAATACVIGDLSAGELFLNPDNDCSGARIALEAEEGEKATYISLDTLTDNPVLCMDVTDTNQPVRRADYRLDLGLGGQPAFFGKIRYDGARIDLPYITNYQGYRQRIILNNHAGYDVAYKVELQAEEAVQGNFTPGEAVEGIIPAGTVLKIDGRDLVDIAPGVPTRVSARMLVDALPEDISAAVQVVSLGSNQPPVTNVLNVTTN</sequence>
<dbReference type="Proteomes" id="UP000068447">
    <property type="component" value="Chromosome"/>
</dbReference>
<gene>
    <name evidence="1" type="ORF">AT746_13960</name>
</gene>
<dbReference type="STRING" id="1526571.AT746_13960"/>
<dbReference type="EMBL" id="CP013650">
    <property type="protein sequence ID" value="ALS99252.1"/>
    <property type="molecule type" value="Genomic_DNA"/>
</dbReference>
<protein>
    <submittedName>
        <fullName evidence="1">Uncharacterized protein</fullName>
    </submittedName>
</protein>
<organism evidence="1 2">
    <name type="scientific">Lacimicrobium alkaliphilum</name>
    <dbReference type="NCBI Taxonomy" id="1526571"/>
    <lineage>
        <taxon>Bacteria</taxon>
        <taxon>Pseudomonadati</taxon>
        <taxon>Pseudomonadota</taxon>
        <taxon>Gammaproteobacteria</taxon>
        <taxon>Alteromonadales</taxon>
        <taxon>Alteromonadaceae</taxon>
        <taxon>Lacimicrobium</taxon>
    </lineage>
</organism>
<name>A0A0U2Z9Y1_9ALTE</name>
<dbReference type="AlphaFoldDB" id="A0A0U2Z9Y1"/>
<accession>A0A0U2Z9Y1</accession>
<dbReference type="KEGG" id="lal:AT746_13960"/>
<reference evidence="1 2" key="1">
    <citation type="submission" date="2015-12" db="EMBL/GenBank/DDBJ databases">
        <title>Complete genome of Lacimicrobium alkaliphilum KCTC 32984.</title>
        <authorList>
            <person name="Kim S.-G."/>
            <person name="Lee Y.-J."/>
        </authorList>
    </citation>
    <scope>NUCLEOTIDE SEQUENCE [LARGE SCALE GENOMIC DNA]</scope>
    <source>
        <strain evidence="1 2">YelD216</strain>
    </source>
</reference>
<keyword evidence="2" id="KW-1185">Reference proteome</keyword>
<proteinExistence type="predicted"/>
<evidence type="ECO:0000313" key="1">
    <source>
        <dbReference type="EMBL" id="ALS99252.1"/>
    </source>
</evidence>
<evidence type="ECO:0000313" key="2">
    <source>
        <dbReference type="Proteomes" id="UP000068447"/>
    </source>
</evidence>